<dbReference type="Gene3D" id="3.10.129.10">
    <property type="entry name" value="Hotdog Thioesterase"/>
    <property type="match status" value="1"/>
</dbReference>
<dbReference type="CDD" id="cd00586">
    <property type="entry name" value="4HBT"/>
    <property type="match status" value="1"/>
</dbReference>
<dbReference type="Proteomes" id="UP000292424">
    <property type="component" value="Chromosome"/>
</dbReference>
<protein>
    <submittedName>
        <fullName evidence="1">Acyl-CoA thioesterase</fullName>
    </submittedName>
</protein>
<dbReference type="Pfam" id="PF13279">
    <property type="entry name" value="4HBT_2"/>
    <property type="match status" value="1"/>
</dbReference>
<dbReference type="KEGG" id="arac:E0W69_015610"/>
<gene>
    <name evidence="1" type="ORF">E0W69_015610</name>
</gene>
<sequence length="134" mass="15644">MFSEKFFPRFGDSDACGHINNAVMPVWFEHARNPVLRIFQPDFDYKKWSTIVAHIEVDFVSQIHLDKEVEIRTYISKVGNSSFEIYNEAWQDGILGAKGKAVLIHYDFTIQKSQPIPETIKKQLLEHFIDLENK</sequence>
<dbReference type="AlphaFoldDB" id="A0A5P2G9Z9"/>
<accession>A0A5P2G9Z9</accession>
<name>A0A5P2G9Z9_9BACT</name>
<keyword evidence="2" id="KW-1185">Reference proteome</keyword>
<dbReference type="InterPro" id="IPR029069">
    <property type="entry name" value="HotDog_dom_sf"/>
</dbReference>
<evidence type="ECO:0000313" key="1">
    <source>
        <dbReference type="EMBL" id="QES90023.1"/>
    </source>
</evidence>
<dbReference type="SUPFAM" id="SSF54637">
    <property type="entry name" value="Thioesterase/thiol ester dehydrase-isomerase"/>
    <property type="match status" value="1"/>
</dbReference>
<dbReference type="OrthoDB" id="9791529at2"/>
<evidence type="ECO:0000313" key="2">
    <source>
        <dbReference type="Proteomes" id="UP000292424"/>
    </source>
</evidence>
<proteinExistence type="predicted"/>
<organism evidence="1 2">
    <name type="scientific">Rhizosphaericola mali</name>
    <dbReference type="NCBI Taxonomy" id="2545455"/>
    <lineage>
        <taxon>Bacteria</taxon>
        <taxon>Pseudomonadati</taxon>
        <taxon>Bacteroidota</taxon>
        <taxon>Chitinophagia</taxon>
        <taxon>Chitinophagales</taxon>
        <taxon>Chitinophagaceae</taxon>
        <taxon>Rhizosphaericola</taxon>
    </lineage>
</organism>
<reference evidence="1 2" key="1">
    <citation type="submission" date="2019-09" db="EMBL/GenBank/DDBJ databases">
        <title>Complete genome sequence of Arachidicoccus sp. B3-10 isolated from apple orchard soil.</title>
        <authorList>
            <person name="Kim H.S."/>
            <person name="Han K.-I."/>
            <person name="Suh M.K."/>
            <person name="Lee K.C."/>
            <person name="Eom M.K."/>
            <person name="Kim J.-S."/>
            <person name="Kang S.W."/>
            <person name="Sin Y."/>
            <person name="Lee J.-S."/>
        </authorList>
    </citation>
    <scope>NUCLEOTIDE SEQUENCE [LARGE SCALE GENOMIC DNA]</scope>
    <source>
        <strain evidence="1 2">B3-10</strain>
    </source>
</reference>
<dbReference type="EMBL" id="CP044016">
    <property type="protein sequence ID" value="QES90023.1"/>
    <property type="molecule type" value="Genomic_DNA"/>
</dbReference>
<dbReference type="RefSeq" id="WP_131330979.1">
    <property type="nucleotide sequence ID" value="NZ_CP044016.1"/>
</dbReference>